<evidence type="ECO:0000256" key="1">
    <source>
        <dbReference type="ARBA" id="ARBA00006914"/>
    </source>
</evidence>
<dbReference type="Pfam" id="PF17862">
    <property type="entry name" value="AAA_lid_3"/>
    <property type="match status" value="1"/>
</dbReference>
<dbReference type="Proteomes" id="UP000291404">
    <property type="component" value="Unassembled WGS sequence"/>
</dbReference>
<dbReference type="InterPro" id="IPR003593">
    <property type="entry name" value="AAA+_ATPase"/>
</dbReference>
<dbReference type="PROSITE" id="PS00674">
    <property type="entry name" value="AAA"/>
    <property type="match status" value="1"/>
</dbReference>
<dbReference type="InterPro" id="IPR041569">
    <property type="entry name" value="AAA_lid_3"/>
</dbReference>
<dbReference type="STRING" id="148818.A0A4Q9L6X2"/>
<dbReference type="EMBL" id="PITI01000934">
    <property type="protein sequence ID" value="TBU03378.1"/>
    <property type="molecule type" value="Genomic_DNA"/>
</dbReference>
<dbReference type="Gene3D" id="3.40.50.300">
    <property type="entry name" value="P-loop containing nucleotide triphosphate hydrolases"/>
    <property type="match status" value="1"/>
</dbReference>
<protein>
    <submittedName>
        <fullName evidence="7">AAA ATPase</fullName>
    </submittedName>
</protein>
<feature type="region of interest" description="Disordered" evidence="5">
    <location>
        <begin position="89"/>
        <end position="116"/>
    </location>
</feature>
<sequence>MKKEFFELQKKLEENNIPKCPTFIPKELRGENIKNQYENLYKSVLYNVSKNHSNFPVLSDYIGVDKLCSCQNQLNNKKFTNNEFKKANNQNIENTDSSTNNSVQNKKLKETNSKENTQNQAIYDRIRSEILEGTVSIKWEDIIGLESVKKTINEIVVWPMIRPDIFKGLREPPKGMLLFGPPGNGKTMIVKCIASQCKATFFSISASSLTSKLVGEGEKMVRALFSLARELQPSVIFIDEIDSLLSQRSENENEGTRRIKTEFLVQFDGVSTLSTDKILVIGATNRPQEIDEAARRRLVKRIYVLLPENEARRNLIRNLIKEFTNLITEDELEEISKLTDGYSGSDLYNLCREAAMEPLREIEDILKVSNDSMRPIVFNDFLKASTQIRKSVNKIESENIRNEKIKAVNNLKNSAGEILMCDVDVAILSERLLPPPTFYDTTHQAPSSSCQTSPVCLVVTIPSSSGTDVTAFGPANGMTNLNTDAVLEGNRLMVLHSILDSVKVVEQEWPRSAILAVQKRFERMPRNGWPATLMFYNEKFSCTETLEVLKKLAQGEMGKEVKSEENGERCRIATRLADTCTLTDTTEYINLRDKFLSKIKEISKNEIGKVVVRTRKLPSEWLIVKFWISLDESYVPESITEAAYIMQAAQICYEETTRKEKFRSASKENIESKISKLVLSKDLLE</sequence>
<dbReference type="AlphaFoldDB" id="A0A4Q9L6X2"/>
<comment type="similarity">
    <text evidence="1 4">Belongs to the AAA ATPase family.</text>
</comment>
<dbReference type="PANTHER" id="PTHR23074">
    <property type="entry name" value="AAA DOMAIN-CONTAINING"/>
    <property type="match status" value="1"/>
</dbReference>
<dbReference type="Pfam" id="PF00004">
    <property type="entry name" value="AAA"/>
    <property type="match status" value="1"/>
</dbReference>
<feature type="compositionally biased region" description="Polar residues" evidence="5">
    <location>
        <begin position="90"/>
        <end position="105"/>
    </location>
</feature>
<dbReference type="Gene3D" id="1.10.8.60">
    <property type="match status" value="1"/>
</dbReference>
<dbReference type="VEuPathDB" id="MicrosporidiaDB:CWI36_0934p0020"/>
<gene>
    <name evidence="7" type="ORF">CWI36_0934p0020</name>
</gene>
<reference evidence="7 8" key="1">
    <citation type="submission" date="2017-12" db="EMBL/GenBank/DDBJ databases">
        <authorList>
            <person name="Pombert J.-F."/>
            <person name="Haag K.L."/>
            <person name="Ebert D."/>
        </authorList>
    </citation>
    <scope>NUCLEOTIDE SEQUENCE [LARGE SCALE GENOMIC DNA]</scope>
    <source>
        <strain evidence="7">BE-OM-2</strain>
    </source>
</reference>
<dbReference type="FunFam" id="3.40.50.300:FF:000093">
    <property type="entry name" value="Fidgetin-like 1"/>
    <property type="match status" value="1"/>
</dbReference>
<accession>A0A4Q9L6X2</accession>
<feature type="non-terminal residue" evidence="7">
    <location>
        <position position="685"/>
    </location>
</feature>
<evidence type="ECO:0000313" key="7">
    <source>
        <dbReference type="EMBL" id="TBU03378.1"/>
    </source>
</evidence>
<organism evidence="7 8">
    <name type="scientific">Hamiltosporidium magnivora</name>
    <dbReference type="NCBI Taxonomy" id="148818"/>
    <lineage>
        <taxon>Eukaryota</taxon>
        <taxon>Fungi</taxon>
        <taxon>Fungi incertae sedis</taxon>
        <taxon>Microsporidia</taxon>
        <taxon>Dubosqiidae</taxon>
        <taxon>Hamiltosporidium</taxon>
    </lineage>
</organism>
<dbReference type="InterPro" id="IPR027417">
    <property type="entry name" value="P-loop_NTPase"/>
</dbReference>
<keyword evidence="2 4" id="KW-0547">Nucleotide-binding</keyword>
<dbReference type="VEuPathDB" id="MicrosporidiaDB:CWI39_1249p0010"/>
<evidence type="ECO:0000256" key="4">
    <source>
        <dbReference type="RuleBase" id="RU003651"/>
    </source>
</evidence>
<evidence type="ECO:0000256" key="5">
    <source>
        <dbReference type="SAM" id="MobiDB-lite"/>
    </source>
</evidence>
<dbReference type="SUPFAM" id="SSF52540">
    <property type="entry name" value="P-loop containing nucleoside triphosphate hydrolases"/>
    <property type="match status" value="1"/>
</dbReference>
<keyword evidence="8" id="KW-1185">Reference proteome</keyword>
<dbReference type="InterPro" id="IPR050304">
    <property type="entry name" value="MT-severing_AAA_ATPase"/>
</dbReference>
<dbReference type="SMART" id="SM00382">
    <property type="entry name" value="AAA"/>
    <property type="match status" value="1"/>
</dbReference>
<evidence type="ECO:0000313" key="8">
    <source>
        <dbReference type="Proteomes" id="UP000291404"/>
    </source>
</evidence>
<evidence type="ECO:0000256" key="3">
    <source>
        <dbReference type="ARBA" id="ARBA00022840"/>
    </source>
</evidence>
<dbReference type="VEuPathDB" id="MicrosporidiaDB:CWI39_1994p0030"/>
<dbReference type="GO" id="GO:0005524">
    <property type="term" value="F:ATP binding"/>
    <property type="evidence" value="ECO:0007669"/>
    <property type="project" value="UniProtKB-KW"/>
</dbReference>
<feature type="domain" description="AAA+ ATPase" evidence="6">
    <location>
        <begin position="172"/>
        <end position="308"/>
    </location>
</feature>
<dbReference type="VEuPathDB" id="MicrosporidiaDB:CWI39_1067p0010"/>
<dbReference type="InterPro" id="IPR003960">
    <property type="entry name" value="ATPase_AAA_CS"/>
</dbReference>
<name>A0A4Q9L6X2_9MICR</name>
<dbReference type="PANTHER" id="PTHR23074:SF17">
    <property type="entry name" value="FIDGETIN-LIKE PROTEIN 1"/>
    <property type="match status" value="1"/>
</dbReference>
<evidence type="ECO:0000259" key="6">
    <source>
        <dbReference type="SMART" id="SM00382"/>
    </source>
</evidence>
<keyword evidence="3 4" id="KW-0067">ATP-binding</keyword>
<comment type="caution">
    <text evidence="7">The sequence shown here is derived from an EMBL/GenBank/DDBJ whole genome shotgun (WGS) entry which is preliminary data.</text>
</comment>
<evidence type="ECO:0000256" key="2">
    <source>
        <dbReference type="ARBA" id="ARBA00022741"/>
    </source>
</evidence>
<proteinExistence type="inferred from homology"/>
<dbReference type="GO" id="GO:0016887">
    <property type="term" value="F:ATP hydrolysis activity"/>
    <property type="evidence" value="ECO:0007669"/>
    <property type="project" value="InterPro"/>
</dbReference>
<dbReference type="FunFam" id="1.10.8.60:FF:000022">
    <property type="entry name" value="Fidgetin like 1"/>
    <property type="match status" value="1"/>
</dbReference>
<dbReference type="InterPro" id="IPR003959">
    <property type="entry name" value="ATPase_AAA_core"/>
</dbReference>